<dbReference type="CDD" id="cd04508">
    <property type="entry name" value="Tudor_SF"/>
    <property type="match status" value="1"/>
</dbReference>
<evidence type="ECO:0000313" key="1">
    <source>
        <dbReference type="EMBL" id="KAB2811052.1"/>
    </source>
</evidence>
<dbReference type="EMBL" id="WBVM01000001">
    <property type="protein sequence ID" value="KAB2811052.1"/>
    <property type="molecule type" value="Genomic_DNA"/>
</dbReference>
<dbReference type="AlphaFoldDB" id="A0A7J5DYE7"/>
<dbReference type="RefSeq" id="WP_151578606.1">
    <property type="nucleotide sequence ID" value="NZ_WBVM01000001.1"/>
</dbReference>
<sequence>MPTEANYVAGLALRWARTDALEQWVNAAPQGGPTPLEESVTEYLGSHNPFADGSRVEVLGGLHRDAPTAWVSATIVERTSPDEWTVQFDDGDRAWRDHHELRPYFRNPLPTPPNNC</sequence>
<proteinExistence type="predicted"/>
<reference evidence="1 2" key="1">
    <citation type="submission" date="2019-09" db="EMBL/GenBank/DDBJ databases">
        <title>Pimelobacter sp. isolated from Paulinella.</title>
        <authorList>
            <person name="Jeong S.E."/>
        </authorList>
    </citation>
    <scope>NUCLEOTIDE SEQUENCE [LARGE SCALE GENOMIC DNA]</scope>
    <source>
        <strain evidence="1 2">Pch-N</strain>
    </source>
</reference>
<comment type="caution">
    <text evidence="1">The sequence shown here is derived from an EMBL/GenBank/DDBJ whole genome shotgun (WGS) entry which is preliminary data.</text>
</comment>
<accession>A0A7J5DYE7</accession>
<gene>
    <name evidence="1" type="ORF">F9L07_03730</name>
</gene>
<dbReference type="Proteomes" id="UP000449906">
    <property type="component" value="Unassembled WGS sequence"/>
</dbReference>
<organism evidence="1 2">
    <name type="scientific">Nocardioides simplex</name>
    <name type="common">Arthrobacter simplex</name>
    <dbReference type="NCBI Taxonomy" id="2045"/>
    <lineage>
        <taxon>Bacteria</taxon>
        <taxon>Bacillati</taxon>
        <taxon>Actinomycetota</taxon>
        <taxon>Actinomycetes</taxon>
        <taxon>Propionibacteriales</taxon>
        <taxon>Nocardioidaceae</taxon>
        <taxon>Pimelobacter</taxon>
    </lineage>
</organism>
<evidence type="ECO:0000313" key="2">
    <source>
        <dbReference type="Proteomes" id="UP000449906"/>
    </source>
</evidence>
<protein>
    <submittedName>
        <fullName evidence="1">Uncharacterized protein</fullName>
    </submittedName>
</protein>
<name>A0A7J5DYE7_NOCSI</name>